<keyword evidence="2" id="KW-1185">Reference proteome</keyword>
<comment type="caution">
    <text evidence="1">The sequence shown here is derived from an EMBL/GenBank/DDBJ whole genome shotgun (WGS) entry which is preliminary data.</text>
</comment>
<dbReference type="Proteomes" id="UP000740883">
    <property type="component" value="Unassembled WGS sequence"/>
</dbReference>
<protein>
    <submittedName>
        <fullName evidence="1">Uncharacterized protein</fullName>
    </submittedName>
</protein>
<dbReference type="EMBL" id="SBJO01000085">
    <property type="protein sequence ID" value="KAF9763262.1"/>
    <property type="molecule type" value="Genomic_DNA"/>
</dbReference>
<dbReference type="AlphaFoldDB" id="A0A9P6KZE5"/>
<organism evidence="1 2">
    <name type="scientific">Nosema granulosis</name>
    <dbReference type="NCBI Taxonomy" id="83296"/>
    <lineage>
        <taxon>Eukaryota</taxon>
        <taxon>Fungi</taxon>
        <taxon>Fungi incertae sedis</taxon>
        <taxon>Microsporidia</taxon>
        <taxon>Nosematidae</taxon>
        <taxon>Nosema</taxon>
    </lineage>
</organism>
<gene>
    <name evidence="1" type="ORF">NGRA_1382</name>
</gene>
<accession>A0A9P6KZE5</accession>
<sequence length="183" mass="21738">MKDKNREIFKDFNETKLIEIINFLLDAVIKADDQEFKADVIIKILFEKIKVKHTNQSKQENPQPQEFDMSSITSDEYYYLYRFLNQFRSSIFQHSEVNLSYFKPDSIEDGPISIYKAIAFIFKDDLEDVGVSCYDKDKKDMKIVQKYTIFNKCVIILCNDIKNISYVRIKVGERETDFIDARY</sequence>
<evidence type="ECO:0000313" key="2">
    <source>
        <dbReference type="Proteomes" id="UP000740883"/>
    </source>
</evidence>
<evidence type="ECO:0000313" key="1">
    <source>
        <dbReference type="EMBL" id="KAF9763262.1"/>
    </source>
</evidence>
<name>A0A9P6KZE5_9MICR</name>
<proteinExistence type="predicted"/>
<reference evidence="1 2" key="1">
    <citation type="journal article" date="2020" name="Genome Biol. Evol.">
        <title>Comparative genomics of strictly vertically transmitted, feminizing microsporidia endosymbionts of amphipod crustaceans.</title>
        <authorList>
            <person name="Cormier A."/>
            <person name="Chebbi M.A."/>
            <person name="Giraud I."/>
            <person name="Wattier R."/>
            <person name="Teixeira M."/>
            <person name="Gilbert C."/>
            <person name="Rigaud T."/>
            <person name="Cordaux R."/>
        </authorList>
    </citation>
    <scope>NUCLEOTIDE SEQUENCE [LARGE SCALE GENOMIC DNA]</scope>
    <source>
        <strain evidence="1 2">Ou3-Ou53</strain>
    </source>
</reference>